<reference evidence="1 2" key="1">
    <citation type="submission" date="2017-04" db="EMBL/GenBank/DDBJ databases">
        <authorList>
            <person name="Afonso C.L."/>
            <person name="Miller P.J."/>
            <person name="Scott M.A."/>
            <person name="Spackman E."/>
            <person name="Goraichik I."/>
            <person name="Dimitrov K.M."/>
            <person name="Suarez D.L."/>
            <person name="Swayne D.E."/>
        </authorList>
    </citation>
    <scope>NUCLEOTIDE SEQUENCE [LARGE SCALE GENOMIC DNA]</scope>
    <source>
        <strain evidence="1 2">DSM 26133</strain>
    </source>
</reference>
<evidence type="ECO:0000313" key="1">
    <source>
        <dbReference type="EMBL" id="SMD31968.1"/>
    </source>
</evidence>
<protein>
    <recommendedName>
        <fullName evidence="3">AsmA-like C-terminal region</fullName>
    </recommendedName>
</protein>
<dbReference type="PANTHER" id="PTHR30441:SF8">
    <property type="entry name" value="DUF748 DOMAIN-CONTAINING PROTEIN"/>
    <property type="match status" value="1"/>
</dbReference>
<proteinExistence type="predicted"/>
<keyword evidence="2" id="KW-1185">Reference proteome</keyword>
<dbReference type="EMBL" id="FWYF01000001">
    <property type="protein sequence ID" value="SMD31968.1"/>
    <property type="molecule type" value="Genomic_DNA"/>
</dbReference>
<dbReference type="RefSeq" id="WP_084370655.1">
    <property type="nucleotide sequence ID" value="NZ_FWYF01000001.1"/>
</dbReference>
<dbReference type="InterPro" id="IPR052894">
    <property type="entry name" value="AsmA-related"/>
</dbReference>
<sequence>MKLFIKILKISLLVFFITLTTLLAAGWLLQDRIVRFAMEEMGTTFGAPLAADKVSFSLISDFPQASLKFDNIWLGRYQYDESNEILGTDTLAKFQRLYVSLNAKALMDDEIKIQDVKIEDGFVLYAIDSTGAMSYDYLIPVDTTAIVDEEASAPLDLTVDEISLTNFKLLYSDDQLKAKANVFIPELIATVQMDDINLSATANGKVELSKLKFEDTKADRVEKIDLEFDVSYAADTVFAQLFKLDAGDVTMDAKGKVFVGDQTYTDLSLSVFAPSLAALTKYAPEDMLKEYGISQVSGQLSMSTQLKGIVGDELPFYDANVDLFKASIKYQDYPLVYNVELKTSATNGKRKNNSTTSIGLKTFKADCSGNHIELSGQFSNLDKLNFNLISKLELDLDASKAYIPDSLFKSLGGKIIASFSTKGVMPDSVDSQFIETMANNTIAHIKADNIHLSIDSVINIRKLSAQLGYQTKEIEIKNLNAYFPDYKQSLVNNSLKLQLSGDLMNPDKMHANIPSFNFGNKNARLRGSASFKDGKIFAFDLNSHLDLNLKELKQYAPDAQVKSMKGKFIADIKSRGQFHIDSIESQMESILYDQTSLNIQFKNIETDMTDTLMNIQNLNGRIQMANQVIQIDDLSGLYQGIDFAIEKTTVSNPFRTAIQNQPGTLKVDGIYRFGDLDYRILGAFVSEEEDTPPSQEESEPTRWNYEITGQAFVQSFRYDNIIIKGIETDYNIKDATNLIKGNVKIDQTLYDQTIINNLSTKYVVDMTTYETKGKLAITDMKYEDAWLKEISALYNVNDTVYTIDQLKVKGFGGETNSSIKVNMKENDEMEIEMKSTIANLDIRRLMKEMKNFDQTEMTYEQLNGVVSSNNFFLRMTMIGDSIVYDDMRMTCDLTFEDGGIYQYPPVQDMAQYLRKVDNLDTMSFKTINTHMFLFKDAVYVPRTYVVTSIFDVDVIGMQSFGEDYRYHVGVNLGQVLGKKKASSLDDDSDTKRKKMIRVKAEGRKGKYKSGLDNPKDRDAMKLKVKTQEKILEFRFQPQFFNFDTGADKI</sequence>
<gene>
    <name evidence="1" type="ORF">SAMN04488029_0306</name>
</gene>
<evidence type="ECO:0008006" key="3">
    <source>
        <dbReference type="Google" id="ProtNLM"/>
    </source>
</evidence>
<evidence type="ECO:0000313" key="2">
    <source>
        <dbReference type="Proteomes" id="UP000192472"/>
    </source>
</evidence>
<dbReference type="GO" id="GO:0090313">
    <property type="term" value="P:regulation of protein targeting to membrane"/>
    <property type="evidence" value="ECO:0007669"/>
    <property type="project" value="TreeGrafter"/>
</dbReference>
<dbReference type="PANTHER" id="PTHR30441">
    <property type="entry name" value="DUF748 DOMAIN-CONTAINING PROTEIN"/>
    <property type="match status" value="1"/>
</dbReference>
<name>A0A1W2G6J0_REIFA</name>
<dbReference type="OrthoDB" id="975028at2"/>
<dbReference type="GO" id="GO:0005886">
    <property type="term" value="C:plasma membrane"/>
    <property type="evidence" value="ECO:0007669"/>
    <property type="project" value="TreeGrafter"/>
</dbReference>
<organism evidence="1 2">
    <name type="scientific">Reichenbachiella faecimaris</name>
    <dbReference type="NCBI Taxonomy" id="692418"/>
    <lineage>
        <taxon>Bacteria</taxon>
        <taxon>Pseudomonadati</taxon>
        <taxon>Bacteroidota</taxon>
        <taxon>Cytophagia</taxon>
        <taxon>Cytophagales</taxon>
        <taxon>Reichenbachiellaceae</taxon>
        <taxon>Reichenbachiella</taxon>
    </lineage>
</organism>
<dbReference type="STRING" id="692418.SAMN04488029_0306"/>
<accession>A0A1W2G6J0</accession>
<dbReference type="Proteomes" id="UP000192472">
    <property type="component" value="Unassembled WGS sequence"/>
</dbReference>
<dbReference type="AlphaFoldDB" id="A0A1W2G6J0"/>